<organism evidence="6 7">
    <name type="scientific">Peribacillus deserti</name>
    <dbReference type="NCBI Taxonomy" id="673318"/>
    <lineage>
        <taxon>Bacteria</taxon>
        <taxon>Bacillati</taxon>
        <taxon>Bacillota</taxon>
        <taxon>Bacilli</taxon>
        <taxon>Bacillales</taxon>
        <taxon>Bacillaceae</taxon>
        <taxon>Peribacillus</taxon>
    </lineage>
</organism>
<evidence type="ECO:0000256" key="4">
    <source>
        <dbReference type="ARBA" id="ARBA00023136"/>
    </source>
</evidence>
<dbReference type="EMBL" id="JAFBFI010000018">
    <property type="protein sequence ID" value="MBM7694123.1"/>
    <property type="molecule type" value="Genomic_DNA"/>
</dbReference>
<name>A0ABS2QLT4_9BACI</name>
<evidence type="ECO:0000256" key="2">
    <source>
        <dbReference type="ARBA" id="ARBA00022692"/>
    </source>
</evidence>
<evidence type="ECO:0000256" key="3">
    <source>
        <dbReference type="ARBA" id="ARBA00022989"/>
    </source>
</evidence>
<feature type="transmembrane region" description="Helical" evidence="5">
    <location>
        <begin position="88"/>
        <end position="106"/>
    </location>
</feature>
<evidence type="ECO:0000313" key="7">
    <source>
        <dbReference type="Proteomes" id="UP000823486"/>
    </source>
</evidence>
<feature type="transmembrane region" description="Helical" evidence="5">
    <location>
        <begin position="38"/>
        <end position="54"/>
    </location>
</feature>
<dbReference type="RefSeq" id="WP_204545795.1">
    <property type="nucleotide sequence ID" value="NZ_JAFBFI010000018.1"/>
</dbReference>
<sequence>MLTGLHHTHASSWAILIILFLISYFMNKQKISLMLQRLFYIVMLGSGIGMLIMGQYPGIYFVKGLLAIILIGLMEMLIVRKRKEKKHTILWIPFIIVLAAVLGIAYR</sequence>
<gene>
    <name evidence="6" type="ORF">JOC77_003567</name>
</gene>
<keyword evidence="1" id="KW-1003">Cell membrane</keyword>
<comment type="caution">
    <text evidence="6">The sequence shown here is derived from an EMBL/GenBank/DDBJ whole genome shotgun (WGS) entry which is preliminary data.</text>
</comment>
<keyword evidence="2 5" id="KW-0812">Transmembrane</keyword>
<dbReference type="Pfam" id="PF07457">
    <property type="entry name" value="DUF1516"/>
    <property type="match status" value="1"/>
</dbReference>
<feature type="transmembrane region" description="Helical" evidence="5">
    <location>
        <begin position="60"/>
        <end position="79"/>
    </location>
</feature>
<proteinExistence type="predicted"/>
<evidence type="ECO:0000256" key="5">
    <source>
        <dbReference type="SAM" id="Phobius"/>
    </source>
</evidence>
<accession>A0ABS2QLT4</accession>
<evidence type="ECO:0000256" key="1">
    <source>
        <dbReference type="ARBA" id="ARBA00022475"/>
    </source>
</evidence>
<keyword evidence="4 5" id="KW-0472">Membrane</keyword>
<dbReference type="Proteomes" id="UP000823486">
    <property type="component" value="Unassembled WGS sequence"/>
</dbReference>
<keyword evidence="3 5" id="KW-1133">Transmembrane helix</keyword>
<protein>
    <submittedName>
        <fullName evidence="6">Membrane protein YwaF</fullName>
    </submittedName>
</protein>
<reference evidence="6 7" key="1">
    <citation type="submission" date="2021-01" db="EMBL/GenBank/DDBJ databases">
        <title>Genomic Encyclopedia of Type Strains, Phase IV (KMG-IV): sequencing the most valuable type-strain genomes for metagenomic binning, comparative biology and taxonomic classification.</title>
        <authorList>
            <person name="Goeker M."/>
        </authorList>
    </citation>
    <scope>NUCLEOTIDE SEQUENCE [LARGE SCALE GENOMIC DNA]</scope>
    <source>
        <strain evidence="6 7">DSM 105482</strain>
    </source>
</reference>
<keyword evidence="7" id="KW-1185">Reference proteome</keyword>
<feature type="transmembrane region" description="Helical" evidence="5">
    <location>
        <begin position="6"/>
        <end position="26"/>
    </location>
</feature>
<dbReference type="InterPro" id="IPR010899">
    <property type="entry name" value="UPF0344"/>
</dbReference>
<evidence type="ECO:0000313" key="6">
    <source>
        <dbReference type="EMBL" id="MBM7694123.1"/>
    </source>
</evidence>